<dbReference type="InterPro" id="IPR036318">
    <property type="entry name" value="FAD-bd_PCMH-like_sf"/>
</dbReference>
<name>A0A6M1RIU8_9BACT</name>
<evidence type="ECO:0000256" key="1">
    <source>
        <dbReference type="ARBA" id="ARBA00004651"/>
    </source>
</evidence>
<dbReference type="Gene3D" id="3.30.465.10">
    <property type="match status" value="1"/>
</dbReference>
<keyword evidence="6 8" id="KW-0129">CBS domain</keyword>
<dbReference type="FunFam" id="3.10.580.10:FF:000002">
    <property type="entry name" value="Magnesium/cobalt efflux protein CorC"/>
    <property type="match status" value="1"/>
</dbReference>
<evidence type="ECO:0000256" key="3">
    <source>
        <dbReference type="ARBA" id="ARBA00022692"/>
    </source>
</evidence>
<dbReference type="CDD" id="cd04590">
    <property type="entry name" value="CBS_pair_CorC_HlyC_assoc"/>
    <property type="match status" value="1"/>
</dbReference>
<keyword evidence="3 9" id="KW-0812">Transmembrane</keyword>
<comment type="caution">
    <text evidence="14">The sequence shown here is derived from an EMBL/GenBank/DDBJ whole genome shotgun (WGS) entry which is preliminary data.</text>
</comment>
<feature type="transmembrane region" description="Helical" evidence="11">
    <location>
        <begin position="108"/>
        <end position="128"/>
    </location>
</feature>
<dbReference type="Pfam" id="PF01595">
    <property type="entry name" value="CNNM"/>
    <property type="match status" value="1"/>
</dbReference>
<comment type="subcellular location">
    <subcellularLocation>
        <location evidence="1">Cell membrane</location>
        <topology evidence="1">Multi-pass membrane protein</topology>
    </subcellularLocation>
</comment>
<keyword evidence="4" id="KW-0677">Repeat</keyword>
<evidence type="ECO:0000256" key="2">
    <source>
        <dbReference type="ARBA" id="ARBA00022475"/>
    </source>
</evidence>
<dbReference type="Pfam" id="PF00571">
    <property type="entry name" value="CBS"/>
    <property type="match status" value="2"/>
</dbReference>
<evidence type="ECO:0000256" key="8">
    <source>
        <dbReference type="PROSITE-ProRule" id="PRU00703"/>
    </source>
</evidence>
<dbReference type="PROSITE" id="PS51371">
    <property type="entry name" value="CBS"/>
    <property type="match status" value="2"/>
</dbReference>
<dbReference type="EMBL" id="JAAKYA010000064">
    <property type="protein sequence ID" value="NGO39636.1"/>
    <property type="molecule type" value="Genomic_DNA"/>
</dbReference>
<dbReference type="SUPFAM" id="SSF54631">
    <property type="entry name" value="CBS-domain pair"/>
    <property type="match status" value="1"/>
</dbReference>
<keyword evidence="15" id="KW-1185">Reference proteome</keyword>
<dbReference type="SUPFAM" id="SSF56176">
    <property type="entry name" value="FAD-binding/transporter-associated domain-like"/>
    <property type="match status" value="1"/>
</dbReference>
<sequence>MNEVWGWTAVVLKLLAVAGLVLLNGFFVATEFALVKVRQTQLAPLRVRRARMALHLVRHLDAYLSACQLGITLASLGLGWIGEPVFAFLLQPVFRLLSVESAAVRESLAFGVGFSVITFLHIVVGEMAPKSLAIRKALPVSLWVAYPMHVFYLVMYPFIWLLNESALWLLRCVGIEPAVEGEGIRSEEELRLVLASSQLQLGASRFSRELVQNALDLRHRVVREVMRPRHEIVALDTTAGISACLEVAEQSRYSRFPICEEGDLDRTLGVVHIKDLYAMRLKVRTAAELLPVAHPLLYVPEVGSLERLLRLFLERRLHMAIVVDEYGTTVGLVTLENVLEELVGPIQDEFDQEKPVLTPVGEGVWEAAGTLPLHELGELLGEPLQVPGLATASGWITHQLGGFPKVGDVVVRGNWRLQVLETEGGRVTRFRIERTGPAPSSDTSVTPVPGSGERRGERSGSRGRRRR</sequence>
<evidence type="ECO:0000256" key="6">
    <source>
        <dbReference type="ARBA" id="ARBA00023122"/>
    </source>
</evidence>
<dbReference type="GO" id="GO:0005886">
    <property type="term" value="C:plasma membrane"/>
    <property type="evidence" value="ECO:0007669"/>
    <property type="project" value="UniProtKB-SubCell"/>
</dbReference>
<feature type="domain" description="CBS" evidence="12">
    <location>
        <begin position="226"/>
        <end position="288"/>
    </location>
</feature>
<dbReference type="InterPro" id="IPR000644">
    <property type="entry name" value="CBS_dom"/>
</dbReference>
<feature type="transmembrane region" description="Helical" evidence="11">
    <location>
        <begin position="140"/>
        <end position="162"/>
    </location>
</feature>
<dbReference type="Pfam" id="PF03471">
    <property type="entry name" value="CorC_HlyC"/>
    <property type="match status" value="1"/>
</dbReference>
<dbReference type="SMART" id="SM01091">
    <property type="entry name" value="CorC_HlyC"/>
    <property type="match status" value="1"/>
</dbReference>
<dbReference type="InterPro" id="IPR005170">
    <property type="entry name" value="Transptr-assoc_dom"/>
</dbReference>
<dbReference type="PROSITE" id="PS51846">
    <property type="entry name" value="CNNM"/>
    <property type="match status" value="1"/>
</dbReference>
<feature type="region of interest" description="Disordered" evidence="10">
    <location>
        <begin position="431"/>
        <end position="467"/>
    </location>
</feature>
<dbReference type="SMART" id="SM00116">
    <property type="entry name" value="CBS"/>
    <property type="match status" value="2"/>
</dbReference>
<organism evidence="14 15">
    <name type="scientific">Limisphaera ngatamarikiensis</name>
    <dbReference type="NCBI Taxonomy" id="1324935"/>
    <lineage>
        <taxon>Bacteria</taxon>
        <taxon>Pseudomonadati</taxon>
        <taxon>Verrucomicrobiota</taxon>
        <taxon>Verrucomicrobiia</taxon>
        <taxon>Limisphaerales</taxon>
        <taxon>Limisphaeraceae</taxon>
        <taxon>Limisphaera</taxon>
    </lineage>
</organism>
<dbReference type="PANTHER" id="PTHR43099:SF5">
    <property type="entry name" value="HLYC_CORC FAMILY TRANSPORTER"/>
    <property type="match status" value="1"/>
</dbReference>
<evidence type="ECO:0000313" key="15">
    <source>
        <dbReference type="Proteomes" id="UP000477311"/>
    </source>
</evidence>
<dbReference type="InterPro" id="IPR002550">
    <property type="entry name" value="CNNM"/>
</dbReference>
<keyword evidence="2" id="KW-1003">Cell membrane</keyword>
<dbReference type="RefSeq" id="WP_165107784.1">
    <property type="nucleotide sequence ID" value="NZ_JAAKYA010000064.1"/>
</dbReference>
<dbReference type="InterPro" id="IPR051676">
    <property type="entry name" value="UPF0053_domain"/>
</dbReference>
<evidence type="ECO:0000256" key="7">
    <source>
        <dbReference type="ARBA" id="ARBA00023136"/>
    </source>
</evidence>
<feature type="domain" description="CBS" evidence="12">
    <location>
        <begin position="292"/>
        <end position="349"/>
    </location>
</feature>
<dbReference type="PANTHER" id="PTHR43099">
    <property type="entry name" value="UPF0053 PROTEIN YRKA"/>
    <property type="match status" value="1"/>
</dbReference>
<dbReference type="InterPro" id="IPR046342">
    <property type="entry name" value="CBS_dom_sf"/>
</dbReference>
<protein>
    <submittedName>
        <fullName evidence="14">HlyC/CorC family transporter</fullName>
    </submittedName>
</protein>
<evidence type="ECO:0000256" key="4">
    <source>
        <dbReference type="ARBA" id="ARBA00022737"/>
    </source>
</evidence>
<dbReference type="InterPro" id="IPR016169">
    <property type="entry name" value="FAD-bd_PCMH_sub2"/>
</dbReference>
<evidence type="ECO:0000256" key="5">
    <source>
        <dbReference type="ARBA" id="ARBA00022989"/>
    </source>
</evidence>
<feature type="transmembrane region" description="Helical" evidence="11">
    <location>
        <begin position="12"/>
        <end position="35"/>
    </location>
</feature>
<evidence type="ECO:0000256" key="10">
    <source>
        <dbReference type="SAM" id="MobiDB-lite"/>
    </source>
</evidence>
<keyword evidence="5 9" id="KW-1133">Transmembrane helix</keyword>
<evidence type="ECO:0000256" key="11">
    <source>
        <dbReference type="SAM" id="Phobius"/>
    </source>
</evidence>
<evidence type="ECO:0000313" key="14">
    <source>
        <dbReference type="EMBL" id="NGO39636.1"/>
    </source>
</evidence>
<dbReference type="AlphaFoldDB" id="A0A6M1RIU8"/>
<feature type="domain" description="CNNM transmembrane" evidence="13">
    <location>
        <begin position="6"/>
        <end position="210"/>
    </location>
</feature>
<accession>A0A6M1RIU8</accession>
<feature type="transmembrane region" description="Helical" evidence="11">
    <location>
        <begin position="56"/>
        <end position="81"/>
    </location>
</feature>
<dbReference type="Proteomes" id="UP000477311">
    <property type="component" value="Unassembled WGS sequence"/>
</dbReference>
<dbReference type="GO" id="GO:0050660">
    <property type="term" value="F:flavin adenine dinucleotide binding"/>
    <property type="evidence" value="ECO:0007669"/>
    <property type="project" value="InterPro"/>
</dbReference>
<evidence type="ECO:0000256" key="9">
    <source>
        <dbReference type="PROSITE-ProRule" id="PRU01193"/>
    </source>
</evidence>
<keyword evidence="7 9" id="KW-0472">Membrane</keyword>
<dbReference type="Gene3D" id="3.10.580.10">
    <property type="entry name" value="CBS-domain"/>
    <property type="match status" value="1"/>
</dbReference>
<gene>
    <name evidence="14" type="ORF">G4L39_09545</name>
</gene>
<evidence type="ECO:0000259" key="13">
    <source>
        <dbReference type="PROSITE" id="PS51846"/>
    </source>
</evidence>
<evidence type="ECO:0000259" key="12">
    <source>
        <dbReference type="PROSITE" id="PS51371"/>
    </source>
</evidence>
<reference evidence="14 15" key="1">
    <citation type="submission" date="2020-02" db="EMBL/GenBank/DDBJ databases">
        <title>Draft genome sequence of Limisphaera ngatamarikiensis NGM72.4T, a thermophilic Verrucomicrobia grouped in subdivision 3.</title>
        <authorList>
            <person name="Carere C.R."/>
            <person name="Steen J."/>
            <person name="Hugenholtz P."/>
            <person name="Stott M.B."/>
        </authorList>
    </citation>
    <scope>NUCLEOTIDE SEQUENCE [LARGE SCALE GENOMIC DNA]</scope>
    <source>
        <strain evidence="14 15">NGM72.4</strain>
    </source>
</reference>
<dbReference type="InterPro" id="IPR044751">
    <property type="entry name" value="Ion_transp-like_CBS"/>
</dbReference>
<proteinExistence type="predicted"/>